<comment type="caution">
    <text evidence="4">The sequence shown here is derived from an EMBL/GenBank/DDBJ whole genome shotgun (WGS) entry which is preliminary data.</text>
</comment>
<dbReference type="EMBL" id="JAFEKC020000019">
    <property type="protein sequence ID" value="KAK0509252.1"/>
    <property type="molecule type" value="Genomic_DNA"/>
</dbReference>
<dbReference type="Proteomes" id="UP001166286">
    <property type="component" value="Unassembled WGS sequence"/>
</dbReference>
<name>A0AA39QU36_9LECA</name>
<evidence type="ECO:0000256" key="2">
    <source>
        <dbReference type="ARBA" id="ARBA00022679"/>
    </source>
</evidence>
<dbReference type="AlphaFoldDB" id="A0AA39QU36"/>
<keyword evidence="5" id="KW-1185">Reference proteome</keyword>
<organism evidence="4 5">
    <name type="scientific">Cladonia borealis</name>
    <dbReference type="NCBI Taxonomy" id="184061"/>
    <lineage>
        <taxon>Eukaryota</taxon>
        <taxon>Fungi</taxon>
        <taxon>Dikarya</taxon>
        <taxon>Ascomycota</taxon>
        <taxon>Pezizomycotina</taxon>
        <taxon>Lecanoromycetes</taxon>
        <taxon>OSLEUM clade</taxon>
        <taxon>Lecanoromycetidae</taxon>
        <taxon>Lecanorales</taxon>
        <taxon>Lecanorineae</taxon>
        <taxon>Cladoniaceae</taxon>
        <taxon>Cladonia</taxon>
    </lineage>
</organism>
<evidence type="ECO:0000313" key="4">
    <source>
        <dbReference type="EMBL" id="KAK0509252.1"/>
    </source>
</evidence>
<dbReference type="CDD" id="cd02440">
    <property type="entry name" value="AdoMet_MTases"/>
    <property type="match status" value="1"/>
</dbReference>
<evidence type="ECO:0000256" key="1">
    <source>
        <dbReference type="ARBA" id="ARBA00022603"/>
    </source>
</evidence>
<dbReference type="InterPro" id="IPR041698">
    <property type="entry name" value="Methyltransf_25"/>
</dbReference>
<dbReference type="GO" id="GO:0008168">
    <property type="term" value="F:methyltransferase activity"/>
    <property type="evidence" value="ECO:0007669"/>
    <property type="project" value="UniProtKB-KW"/>
</dbReference>
<evidence type="ECO:0000313" key="5">
    <source>
        <dbReference type="Proteomes" id="UP001166286"/>
    </source>
</evidence>
<proteinExistence type="predicted"/>
<keyword evidence="2" id="KW-0808">Transferase</keyword>
<dbReference type="SUPFAM" id="SSF53335">
    <property type="entry name" value="S-adenosyl-L-methionine-dependent methyltransferases"/>
    <property type="match status" value="1"/>
</dbReference>
<sequence>MSNQYDNIGEAYNIKKELTYTLLQDANVEAVIKPYIRGARVLDLACGNGHHSRACIGWGASSVVGVDISPTMIGVARRLTTLEQIEFEVADCSKPKVYRGGEYDLVFAGWLLNYAPSGNDMTNMFRNVALNLKDGGHFVAITPHPTEDPKAHIEAMLAASEGKRGRDMYLTGFVEGGVSARVVLTPRDPKAESVGFDTYYLRKSVYEKAAKEGGFESGLAWTAISIPDGFEESLGDRKEEGLHTYVTAPPMAFMVTCKELSGSRN</sequence>
<dbReference type="PANTHER" id="PTHR43861:SF1">
    <property type="entry name" value="TRANS-ACONITATE 2-METHYLTRANSFERASE"/>
    <property type="match status" value="1"/>
</dbReference>
<keyword evidence="1" id="KW-0489">Methyltransferase</keyword>
<reference evidence="4" key="1">
    <citation type="submission" date="2023-03" db="EMBL/GenBank/DDBJ databases">
        <title>Complete genome of Cladonia borealis.</title>
        <authorList>
            <person name="Park H."/>
        </authorList>
    </citation>
    <scope>NUCLEOTIDE SEQUENCE</scope>
    <source>
        <strain evidence="4">ANT050790</strain>
    </source>
</reference>
<dbReference type="GO" id="GO:0032259">
    <property type="term" value="P:methylation"/>
    <property type="evidence" value="ECO:0007669"/>
    <property type="project" value="UniProtKB-KW"/>
</dbReference>
<feature type="domain" description="Methyltransferase" evidence="3">
    <location>
        <begin position="41"/>
        <end position="136"/>
    </location>
</feature>
<dbReference type="Pfam" id="PF13649">
    <property type="entry name" value="Methyltransf_25"/>
    <property type="match status" value="1"/>
</dbReference>
<dbReference type="InterPro" id="IPR029063">
    <property type="entry name" value="SAM-dependent_MTases_sf"/>
</dbReference>
<dbReference type="Gene3D" id="3.40.50.150">
    <property type="entry name" value="Vaccinia Virus protein VP39"/>
    <property type="match status" value="1"/>
</dbReference>
<accession>A0AA39QU36</accession>
<protein>
    <recommendedName>
        <fullName evidence="3">Methyltransferase domain-containing protein</fullName>
    </recommendedName>
</protein>
<gene>
    <name evidence="4" type="ORF">JMJ35_008623</name>
</gene>
<evidence type="ECO:0000259" key="3">
    <source>
        <dbReference type="Pfam" id="PF13649"/>
    </source>
</evidence>
<dbReference type="PANTHER" id="PTHR43861">
    <property type="entry name" value="TRANS-ACONITATE 2-METHYLTRANSFERASE-RELATED"/>
    <property type="match status" value="1"/>
</dbReference>